<evidence type="ECO:0000256" key="1">
    <source>
        <dbReference type="ARBA" id="ARBA00005862"/>
    </source>
</evidence>
<keyword evidence="4 7" id="KW-0157">Chromophore</keyword>
<evidence type="ECO:0000256" key="3">
    <source>
        <dbReference type="ARBA" id="ARBA00022827"/>
    </source>
</evidence>
<feature type="binding site" evidence="5">
    <location>
        <begin position="498"/>
        <end position="500"/>
    </location>
    <ligand>
        <name>FAD</name>
        <dbReference type="ChEBI" id="CHEBI:57692"/>
    </ligand>
</feature>
<feature type="region of interest" description="Disordered" evidence="8">
    <location>
        <begin position="398"/>
        <end position="430"/>
    </location>
</feature>
<dbReference type="GO" id="GO:0000719">
    <property type="term" value="P:photoreactive repair"/>
    <property type="evidence" value="ECO:0007669"/>
    <property type="project" value="TreeGrafter"/>
</dbReference>
<dbReference type="GO" id="GO:0071949">
    <property type="term" value="F:FAD binding"/>
    <property type="evidence" value="ECO:0007669"/>
    <property type="project" value="TreeGrafter"/>
</dbReference>
<reference evidence="10" key="1">
    <citation type="journal article" date="2023" name="Mol. Phylogenet. Evol.">
        <title>Genome-scale phylogeny and comparative genomics of the fungal order Sordariales.</title>
        <authorList>
            <person name="Hensen N."/>
            <person name="Bonometti L."/>
            <person name="Westerberg I."/>
            <person name="Brannstrom I.O."/>
            <person name="Guillou S."/>
            <person name="Cros-Aarteil S."/>
            <person name="Calhoun S."/>
            <person name="Haridas S."/>
            <person name="Kuo A."/>
            <person name="Mondo S."/>
            <person name="Pangilinan J."/>
            <person name="Riley R."/>
            <person name="LaButti K."/>
            <person name="Andreopoulos B."/>
            <person name="Lipzen A."/>
            <person name="Chen C."/>
            <person name="Yan M."/>
            <person name="Daum C."/>
            <person name="Ng V."/>
            <person name="Clum A."/>
            <person name="Steindorff A."/>
            <person name="Ohm R.A."/>
            <person name="Martin F."/>
            <person name="Silar P."/>
            <person name="Natvig D.O."/>
            <person name="Lalanne C."/>
            <person name="Gautier V."/>
            <person name="Ament-Velasquez S.L."/>
            <person name="Kruys A."/>
            <person name="Hutchinson M.I."/>
            <person name="Powell A.J."/>
            <person name="Barry K."/>
            <person name="Miller A.N."/>
            <person name="Grigoriev I.V."/>
            <person name="Debuchy R."/>
            <person name="Gladieux P."/>
            <person name="Hiltunen Thoren M."/>
            <person name="Johannesson H."/>
        </authorList>
    </citation>
    <scope>NUCLEOTIDE SEQUENCE</scope>
    <source>
        <strain evidence="10">CBS 892.96</strain>
    </source>
</reference>
<dbReference type="GO" id="GO:0003904">
    <property type="term" value="F:deoxyribodipyrimidine photo-lyase activity"/>
    <property type="evidence" value="ECO:0007669"/>
    <property type="project" value="TreeGrafter"/>
</dbReference>
<dbReference type="AlphaFoldDB" id="A0AAN6WJM9"/>
<comment type="caution">
    <text evidence="10">The sequence shown here is derived from an EMBL/GenBank/DDBJ whole genome shotgun (WGS) entry which is preliminary data.</text>
</comment>
<dbReference type="InterPro" id="IPR006050">
    <property type="entry name" value="DNA_photolyase_N"/>
</dbReference>
<evidence type="ECO:0000256" key="8">
    <source>
        <dbReference type="SAM" id="MobiDB-lite"/>
    </source>
</evidence>
<feature type="site" description="Electron transfer via tryptophanyl radical" evidence="6">
    <location>
        <position position="416"/>
    </location>
</feature>
<comment type="cofactor">
    <cofactor evidence="5 7">
        <name>FAD</name>
        <dbReference type="ChEBI" id="CHEBI:57692"/>
    </cofactor>
    <text evidence="5 7">Binds 1 FAD per subunit.</text>
</comment>
<feature type="compositionally biased region" description="Gly residues" evidence="8">
    <location>
        <begin position="724"/>
        <end position="735"/>
    </location>
</feature>
<dbReference type="PANTHER" id="PTHR11455:SF22">
    <property type="entry name" value="CRYPTOCHROME DASH"/>
    <property type="match status" value="1"/>
</dbReference>
<dbReference type="InterPro" id="IPR014133">
    <property type="entry name" value="Cry_DASH"/>
</dbReference>
<feature type="compositionally biased region" description="Low complexity" evidence="8">
    <location>
        <begin position="695"/>
        <end position="708"/>
    </location>
</feature>
<reference evidence="10" key="2">
    <citation type="submission" date="2023-05" db="EMBL/GenBank/DDBJ databases">
        <authorList>
            <consortium name="Lawrence Berkeley National Laboratory"/>
            <person name="Steindorff A."/>
            <person name="Hensen N."/>
            <person name="Bonometti L."/>
            <person name="Westerberg I."/>
            <person name="Brannstrom I.O."/>
            <person name="Guillou S."/>
            <person name="Cros-Aarteil S."/>
            <person name="Calhoun S."/>
            <person name="Haridas S."/>
            <person name="Kuo A."/>
            <person name="Mondo S."/>
            <person name="Pangilinan J."/>
            <person name="Riley R."/>
            <person name="Labutti K."/>
            <person name="Andreopoulos B."/>
            <person name="Lipzen A."/>
            <person name="Chen C."/>
            <person name="Yanf M."/>
            <person name="Daum C."/>
            <person name="Ng V."/>
            <person name="Clum A."/>
            <person name="Ohm R."/>
            <person name="Martin F."/>
            <person name="Silar P."/>
            <person name="Natvig D."/>
            <person name="Lalanne C."/>
            <person name="Gautier V."/>
            <person name="Ament-Velasquez S.L."/>
            <person name="Kruys A."/>
            <person name="Hutchinson M.I."/>
            <person name="Powell A.J."/>
            <person name="Barry K."/>
            <person name="Miller A.N."/>
            <person name="Grigoriev I.V."/>
            <person name="Debuchy R."/>
            <person name="Gladieux P."/>
            <person name="Thoren M.H."/>
            <person name="Johannesson H."/>
        </authorList>
    </citation>
    <scope>NUCLEOTIDE SEQUENCE</scope>
    <source>
        <strain evidence="10">CBS 892.96</strain>
    </source>
</reference>
<dbReference type="SUPFAM" id="SSF52425">
    <property type="entry name" value="Cryptochrome/photolyase, N-terminal domain"/>
    <property type="match status" value="1"/>
</dbReference>
<evidence type="ECO:0000313" key="10">
    <source>
        <dbReference type="EMBL" id="KAK4181352.1"/>
    </source>
</evidence>
<dbReference type="Pfam" id="PF03441">
    <property type="entry name" value="FAD_binding_7"/>
    <property type="match status" value="1"/>
</dbReference>
<keyword evidence="3 5" id="KW-0274">FAD</keyword>
<evidence type="ECO:0000256" key="5">
    <source>
        <dbReference type="PIRSR" id="PIRSR602081-1"/>
    </source>
</evidence>
<dbReference type="EMBL" id="MU866087">
    <property type="protein sequence ID" value="KAK4181352.1"/>
    <property type="molecule type" value="Genomic_DNA"/>
</dbReference>
<comment type="similarity">
    <text evidence="1 7">Belongs to the DNA photolyase class-1 family.</text>
</comment>
<dbReference type="InterPro" id="IPR002081">
    <property type="entry name" value="Cryptochrome/DNA_photolyase_1"/>
</dbReference>
<dbReference type="Pfam" id="PF00875">
    <property type="entry name" value="DNA_photolyase"/>
    <property type="match status" value="1"/>
</dbReference>
<feature type="binding site" evidence="5">
    <location>
        <position position="292"/>
    </location>
    <ligand>
        <name>FAD</name>
        <dbReference type="ChEBI" id="CHEBI:57692"/>
    </ligand>
</feature>
<dbReference type="NCBIfam" id="TIGR02765">
    <property type="entry name" value="crypto_DASH"/>
    <property type="match status" value="1"/>
</dbReference>
<dbReference type="GO" id="GO:0003684">
    <property type="term" value="F:damaged DNA binding"/>
    <property type="evidence" value="ECO:0007669"/>
    <property type="project" value="TreeGrafter"/>
</dbReference>
<proteinExistence type="inferred from homology"/>
<evidence type="ECO:0000256" key="4">
    <source>
        <dbReference type="ARBA" id="ARBA00022991"/>
    </source>
</evidence>
<gene>
    <name evidence="10" type="ORF">QBC36DRAFT_96801</name>
</gene>
<feature type="domain" description="Photolyase/cryptochrome alpha/beta" evidence="9">
    <location>
        <begin position="9"/>
        <end position="171"/>
    </location>
</feature>
<dbReference type="InterPro" id="IPR014729">
    <property type="entry name" value="Rossmann-like_a/b/a_fold"/>
</dbReference>
<feature type="compositionally biased region" description="Gly residues" evidence="8">
    <location>
        <begin position="743"/>
        <end position="754"/>
    </location>
</feature>
<comment type="cofactor">
    <cofactor evidence="7">
        <name>(6R)-5,10-methylene-5,6,7,8-tetrahydrofolate</name>
        <dbReference type="ChEBI" id="CHEBI:15636"/>
    </cofactor>
    <text evidence="7">Binds 1 5,10-methenyltetrahydrofolate (MTHF) per subunit.</text>
</comment>
<evidence type="ECO:0000256" key="2">
    <source>
        <dbReference type="ARBA" id="ARBA00022630"/>
    </source>
</evidence>
<name>A0AAN6WJM9_9PEZI</name>
<feature type="binding site" evidence="5">
    <location>
        <begin position="305"/>
        <end position="309"/>
    </location>
    <ligand>
        <name>FAD</name>
        <dbReference type="ChEBI" id="CHEBI:57692"/>
    </ligand>
</feature>
<keyword evidence="2 5" id="KW-0285">Flavoprotein</keyword>
<dbReference type="InterPro" id="IPR036134">
    <property type="entry name" value="Crypto/Photolyase_FAD-like_sf"/>
</dbReference>
<dbReference type="Gene3D" id="1.25.40.80">
    <property type="match status" value="1"/>
</dbReference>
<dbReference type="PANTHER" id="PTHR11455">
    <property type="entry name" value="CRYPTOCHROME"/>
    <property type="match status" value="1"/>
</dbReference>
<evidence type="ECO:0000313" key="11">
    <source>
        <dbReference type="Proteomes" id="UP001302321"/>
    </source>
</evidence>
<keyword evidence="11" id="KW-1185">Reference proteome</keyword>
<organism evidence="10 11">
    <name type="scientific">Triangularia setosa</name>
    <dbReference type="NCBI Taxonomy" id="2587417"/>
    <lineage>
        <taxon>Eukaryota</taxon>
        <taxon>Fungi</taxon>
        <taxon>Dikarya</taxon>
        <taxon>Ascomycota</taxon>
        <taxon>Pezizomycotina</taxon>
        <taxon>Sordariomycetes</taxon>
        <taxon>Sordariomycetidae</taxon>
        <taxon>Sordariales</taxon>
        <taxon>Podosporaceae</taxon>
        <taxon>Triangularia</taxon>
    </lineage>
</organism>
<feature type="site" description="Electron transfer via tryptophanyl radical" evidence="6">
    <location>
        <position position="485"/>
    </location>
</feature>
<feature type="region of interest" description="Disordered" evidence="8">
    <location>
        <begin position="592"/>
        <end position="762"/>
    </location>
</feature>
<dbReference type="Gene3D" id="1.10.579.10">
    <property type="entry name" value="DNA Cyclobutane Dipyrimidine Photolyase, subunit A, domain 3"/>
    <property type="match status" value="1"/>
</dbReference>
<comment type="function">
    <text evidence="7">May have a photoreceptor function.</text>
</comment>
<evidence type="ECO:0000256" key="7">
    <source>
        <dbReference type="RuleBase" id="RU367151"/>
    </source>
</evidence>
<dbReference type="Gene3D" id="3.40.50.620">
    <property type="entry name" value="HUPs"/>
    <property type="match status" value="1"/>
</dbReference>
<accession>A0AAN6WJM9</accession>
<dbReference type="Proteomes" id="UP001302321">
    <property type="component" value="Unassembled WGS sequence"/>
</dbReference>
<evidence type="ECO:0000256" key="6">
    <source>
        <dbReference type="PIRSR" id="PIRSR602081-2"/>
    </source>
</evidence>
<dbReference type="SUPFAM" id="SSF48173">
    <property type="entry name" value="Cryptochrome/photolyase FAD-binding domain"/>
    <property type="match status" value="1"/>
</dbReference>
<dbReference type="InterPro" id="IPR036155">
    <property type="entry name" value="Crypto/Photolyase_N_sf"/>
</dbReference>
<feature type="compositionally biased region" description="Gly residues" evidence="8">
    <location>
        <begin position="666"/>
        <end position="694"/>
    </location>
</feature>
<dbReference type="InterPro" id="IPR005101">
    <property type="entry name" value="Cryptochr/Photolyase_FAD-bd"/>
</dbReference>
<sequence length="762" mass="83222">MTNTKAPQNILIHIIRRDLRSSDNPLFHAAATAPDEEKFDAHLPIFVFDASQVDVSGFIKFEGATNPYKSPRSQVAGYPRCGPYRAKFLAESVWDLSESLKALGSGLFIRVGKIADVLESLIDELAMKDARVGTVWMTSHEGSEEKADERAIASLCGKIGAKWKLWVDEKYFIDDRDTGLESIEALPDIFTTYRKMQEPLREKPRPVLPPIEKGSLPPLIDAFLVAPQPAPFRIPDTLDGLVGSLVAPVKDFLLYKPDFPENAQSAHPYQGGETAAHERLNDFILSGAANTYEKTRNGLLGAEFSTKLSAFLAQGCITARQVHAAMDAFERGTDPDFRVVEGFGAYMTEEAMSEDKAENPGTQCIRTELLWRDYMRLCHQKFGNKFFRLAGTQNKYELDDGVSGSGTDGETQRRKWKSPVKERALPQQTPTAQGVAEILERFNAGTTGMSLIDASQRELLHTGYTSNRARQNVASFLSKHLNIDWRYGAEWYEMLLVDYDVSSNWANWQYVSGVGNDPRSEIRIFNPIKQAFEYDKDGSYVRTWLPEVSKLKKLENVFQPCTASEEDLEEAGLADNIMVAEPVKRIDFIVDTRPRTGNRNGGFRRPGRRGGGGGSRHTTNGRGNGGDLAPVRVNGNGNGNGNGHGHTQDIRVDAPVVNGTTRGPGHRGSGNRGTYGGPRGSPRGGRGSFGGGGHYNNNNNNNNGSFGPAPNLSNGAGYSPAPVNGGGPGPQGGGQQFQLPRRGGSGGGSRGRGGAEWPSLQW</sequence>
<dbReference type="PROSITE" id="PS51645">
    <property type="entry name" value="PHR_CRY_ALPHA_BETA"/>
    <property type="match status" value="1"/>
</dbReference>
<protein>
    <recommendedName>
        <fullName evidence="7">Cryptochrome DASH</fullName>
    </recommendedName>
</protein>
<dbReference type="PRINTS" id="PR00147">
    <property type="entry name" value="DNAPHOTLYASE"/>
</dbReference>
<feature type="site" description="Electron transfer via tryptophanyl radical" evidence="6">
    <location>
        <position position="508"/>
    </location>
</feature>
<evidence type="ECO:0000259" key="9">
    <source>
        <dbReference type="PROSITE" id="PS51645"/>
    </source>
</evidence>